<dbReference type="EMBL" id="FMDM01000003">
    <property type="protein sequence ID" value="SCG44559.1"/>
    <property type="molecule type" value="Genomic_DNA"/>
</dbReference>
<dbReference type="OrthoDB" id="3373592at2"/>
<dbReference type="InterPro" id="IPR011990">
    <property type="entry name" value="TPR-like_helical_dom_sf"/>
</dbReference>
<sequence>MNADDLLRRAGDLCDRVVFEGDRSLLPDADRALDAVEAELALTRGRVLHARFLDDRVEDPHELALFERACATYEALGDLGGQARARFQIGVYHQVVRADNAAAVPHLERSRALAEQVADGLTRSYALRHLGIAAHMAGDLDDAHAHLEESTRLRRECAFPAGIAANLVGLAHVARARSRPEEAGALLDEAEALAGSAGAARIVGQIEQARAAMR</sequence>
<evidence type="ECO:0000313" key="2">
    <source>
        <dbReference type="Proteomes" id="UP000199360"/>
    </source>
</evidence>
<dbReference type="AlphaFoldDB" id="A0A1C5HES3"/>
<dbReference type="Proteomes" id="UP000199360">
    <property type="component" value="Unassembled WGS sequence"/>
</dbReference>
<dbReference type="STRING" id="745366.GA0070213_10327"/>
<name>A0A1C5HES3_9ACTN</name>
<gene>
    <name evidence="1" type="ORF">GA0070213_10327</name>
</gene>
<proteinExistence type="predicted"/>
<dbReference type="Pfam" id="PF13424">
    <property type="entry name" value="TPR_12"/>
    <property type="match status" value="1"/>
</dbReference>
<protein>
    <recommendedName>
        <fullName evidence="3">Tetratricopeptide repeat-containing protein</fullName>
    </recommendedName>
</protein>
<reference evidence="2" key="1">
    <citation type="submission" date="2016-06" db="EMBL/GenBank/DDBJ databases">
        <authorList>
            <person name="Varghese N."/>
            <person name="Submissions Spin"/>
        </authorList>
    </citation>
    <scope>NUCLEOTIDE SEQUENCE [LARGE SCALE GENOMIC DNA]</scope>
    <source>
        <strain evidence="2">DSM 45647</strain>
    </source>
</reference>
<organism evidence="1 2">
    <name type="scientific">Micromonospora humi</name>
    <dbReference type="NCBI Taxonomy" id="745366"/>
    <lineage>
        <taxon>Bacteria</taxon>
        <taxon>Bacillati</taxon>
        <taxon>Actinomycetota</taxon>
        <taxon>Actinomycetes</taxon>
        <taxon>Micromonosporales</taxon>
        <taxon>Micromonosporaceae</taxon>
        <taxon>Micromonospora</taxon>
    </lineage>
</organism>
<dbReference type="RefSeq" id="WP_091058727.1">
    <property type="nucleotide sequence ID" value="NZ_FMDM01000003.1"/>
</dbReference>
<evidence type="ECO:0000313" key="1">
    <source>
        <dbReference type="EMBL" id="SCG44559.1"/>
    </source>
</evidence>
<evidence type="ECO:0008006" key="3">
    <source>
        <dbReference type="Google" id="ProtNLM"/>
    </source>
</evidence>
<accession>A0A1C5HES3</accession>
<dbReference type="Gene3D" id="1.25.40.10">
    <property type="entry name" value="Tetratricopeptide repeat domain"/>
    <property type="match status" value="1"/>
</dbReference>
<keyword evidence="2" id="KW-1185">Reference proteome</keyword>
<dbReference type="SUPFAM" id="SSF48452">
    <property type="entry name" value="TPR-like"/>
    <property type="match status" value="1"/>
</dbReference>